<comment type="caution">
    <text evidence="1">The sequence shown here is derived from an EMBL/GenBank/DDBJ whole genome shotgun (WGS) entry which is preliminary data.</text>
</comment>
<reference evidence="1 2" key="1">
    <citation type="submission" date="2022-05" db="EMBL/GenBank/DDBJ databases">
        <authorList>
            <consortium name="Genoscope - CEA"/>
            <person name="William W."/>
        </authorList>
    </citation>
    <scope>NUCLEOTIDE SEQUENCE [LARGE SCALE GENOMIC DNA]</scope>
</reference>
<gene>
    <name evidence="1" type="ORF">PMEA_00025952</name>
</gene>
<evidence type="ECO:0000313" key="1">
    <source>
        <dbReference type="EMBL" id="CAH3040333.1"/>
    </source>
</evidence>
<protein>
    <submittedName>
        <fullName evidence="1">Uncharacterized protein</fullName>
    </submittedName>
</protein>
<dbReference type="Proteomes" id="UP001159428">
    <property type="component" value="Unassembled WGS sequence"/>
</dbReference>
<sequence>MKSREKQSEWFSKRGLSWHISSVIFKDENSREVEVQSYAHLFDSRTQDWYSIVSILEDLLVKFKSTHPSISQVYLQPDEAGCYHNTLSSQLYQASENTLEFWSDALIILSCNTARSFVIVFCVR</sequence>
<name>A0AAU9VZ92_9CNID</name>
<proteinExistence type="predicted"/>
<evidence type="ECO:0000313" key="2">
    <source>
        <dbReference type="Proteomes" id="UP001159428"/>
    </source>
</evidence>
<accession>A0AAU9VZ92</accession>
<organism evidence="1 2">
    <name type="scientific">Pocillopora meandrina</name>
    <dbReference type="NCBI Taxonomy" id="46732"/>
    <lineage>
        <taxon>Eukaryota</taxon>
        <taxon>Metazoa</taxon>
        <taxon>Cnidaria</taxon>
        <taxon>Anthozoa</taxon>
        <taxon>Hexacorallia</taxon>
        <taxon>Scleractinia</taxon>
        <taxon>Astrocoeniina</taxon>
        <taxon>Pocilloporidae</taxon>
        <taxon>Pocillopora</taxon>
    </lineage>
</organism>
<dbReference type="EMBL" id="CALNXJ010000005">
    <property type="protein sequence ID" value="CAH3040333.1"/>
    <property type="molecule type" value="Genomic_DNA"/>
</dbReference>
<dbReference type="AlphaFoldDB" id="A0AAU9VZ92"/>
<keyword evidence="2" id="KW-1185">Reference proteome</keyword>